<proteinExistence type="predicted"/>
<feature type="region of interest" description="Disordered" evidence="1">
    <location>
        <begin position="64"/>
        <end position="85"/>
    </location>
</feature>
<evidence type="ECO:0000313" key="3">
    <source>
        <dbReference type="Proteomes" id="UP000294933"/>
    </source>
</evidence>
<evidence type="ECO:0000313" key="2">
    <source>
        <dbReference type="EMBL" id="TDL23684.1"/>
    </source>
</evidence>
<reference evidence="2 3" key="1">
    <citation type="submission" date="2018-06" db="EMBL/GenBank/DDBJ databases">
        <title>A transcriptomic atlas of mushroom development highlights an independent origin of complex multicellularity.</title>
        <authorList>
            <consortium name="DOE Joint Genome Institute"/>
            <person name="Krizsan K."/>
            <person name="Almasi E."/>
            <person name="Merenyi Z."/>
            <person name="Sahu N."/>
            <person name="Viragh M."/>
            <person name="Koszo T."/>
            <person name="Mondo S."/>
            <person name="Kiss B."/>
            <person name="Balint B."/>
            <person name="Kues U."/>
            <person name="Barry K."/>
            <person name="Hegedus J.C."/>
            <person name="Henrissat B."/>
            <person name="Johnson J."/>
            <person name="Lipzen A."/>
            <person name="Ohm R."/>
            <person name="Nagy I."/>
            <person name="Pangilinan J."/>
            <person name="Yan J."/>
            <person name="Xiong Y."/>
            <person name="Grigoriev I.V."/>
            <person name="Hibbett D.S."/>
            <person name="Nagy L.G."/>
        </authorList>
    </citation>
    <scope>NUCLEOTIDE SEQUENCE [LARGE SCALE GENOMIC DNA]</scope>
    <source>
        <strain evidence="2 3">SZMC22713</strain>
    </source>
</reference>
<dbReference type="PANTHER" id="PTHR23146">
    <property type="entry name" value="LEO1 PROTEIN"/>
    <property type="match status" value="1"/>
</dbReference>
<dbReference type="OrthoDB" id="20844at2759"/>
<organism evidence="2 3">
    <name type="scientific">Rickenella mellea</name>
    <dbReference type="NCBI Taxonomy" id="50990"/>
    <lineage>
        <taxon>Eukaryota</taxon>
        <taxon>Fungi</taxon>
        <taxon>Dikarya</taxon>
        <taxon>Basidiomycota</taxon>
        <taxon>Agaricomycotina</taxon>
        <taxon>Agaricomycetes</taxon>
        <taxon>Hymenochaetales</taxon>
        <taxon>Rickenellaceae</taxon>
        <taxon>Rickenella</taxon>
    </lineage>
</organism>
<feature type="compositionally biased region" description="Basic and acidic residues" evidence="1">
    <location>
        <begin position="382"/>
        <end position="396"/>
    </location>
</feature>
<feature type="region of interest" description="Disordered" evidence="1">
    <location>
        <begin position="225"/>
        <end position="246"/>
    </location>
</feature>
<dbReference type="Proteomes" id="UP000294933">
    <property type="component" value="Unassembled WGS sequence"/>
</dbReference>
<feature type="compositionally biased region" description="Basic and acidic residues" evidence="1">
    <location>
        <begin position="443"/>
        <end position="466"/>
    </location>
</feature>
<gene>
    <name evidence="2" type="ORF">BD410DRAFT_786940</name>
</gene>
<name>A0A4Y7Q7X3_9AGAM</name>
<dbReference type="GO" id="GO:0006368">
    <property type="term" value="P:transcription elongation by RNA polymerase II"/>
    <property type="evidence" value="ECO:0007669"/>
    <property type="project" value="InterPro"/>
</dbReference>
<dbReference type="PANTHER" id="PTHR23146:SF0">
    <property type="entry name" value="RNA POLYMERASE-ASSOCIATED PROTEIN LEO1"/>
    <property type="match status" value="1"/>
</dbReference>
<accession>A0A4Y7Q7X3</accession>
<protein>
    <submittedName>
        <fullName evidence="2">Leo1-domain-containing protein</fullName>
    </submittedName>
</protein>
<evidence type="ECO:0000256" key="1">
    <source>
        <dbReference type="SAM" id="MobiDB-lite"/>
    </source>
</evidence>
<dbReference type="GO" id="GO:0016593">
    <property type="term" value="C:Cdc73/Paf1 complex"/>
    <property type="evidence" value="ECO:0007669"/>
    <property type="project" value="InterPro"/>
</dbReference>
<dbReference type="AlphaFoldDB" id="A0A4Y7Q7X3"/>
<dbReference type="GO" id="GO:1990269">
    <property type="term" value="F:RNA polymerase II C-terminal domain phosphoserine binding"/>
    <property type="evidence" value="ECO:0007669"/>
    <property type="project" value="TreeGrafter"/>
</dbReference>
<feature type="region of interest" description="Disordered" evidence="1">
    <location>
        <begin position="294"/>
        <end position="522"/>
    </location>
</feature>
<dbReference type="Pfam" id="PF04004">
    <property type="entry name" value="Leo1"/>
    <property type="match status" value="1"/>
</dbReference>
<keyword evidence="3" id="KW-1185">Reference proteome</keyword>
<feature type="compositionally biased region" description="Basic residues" evidence="1">
    <location>
        <begin position="339"/>
        <end position="349"/>
    </location>
</feature>
<feature type="compositionally biased region" description="Acidic residues" evidence="1">
    <location>
        <begin position="355"/>
        <end position="374"/>
    </location>
</feature>
<sequence>MSSLASALDPPEQVVDPQLLQQLYPVGSNQPPTLKLEIPQDNDVKDEQMADLFGDEDAEVVRRDTVSPAPSAPVSEALSAAEQQHRKDLEYEEDEGGDEAVVELKHAVLSIPNVPTPQSSDGNNWVLRIPNFVKLDAKPFHHETYVGPEQFDEESQQAENIREKSMSIKLEVENTIRWKWVKDDDGQYRRQSNSRVVRWSDGSMSFLLGKELFDVTKTVDNSASVPRSIHASQPASQSQSQSTSQARSQGLTYLVAQHKRPGILQAEAPVTGYMALRPTGMQSETHRMLVRAVGQKHNKVARLRMAPDPTRDPERERMELEKADAKKAKARKEDDGNGARRRRGAASRRRTSDVWSDDEEPGAAFEGSDEDEEERFSGGRKIKAERAEADAAKKGSGEYQTDDFVVADSSDEDAEGSDSGAAKKRRSRTGGAAEVETDALDEMEAKLAAQEEDRRRKRKADAEDAGQRSGLSQDDEDQKDDAMDIESEEDEEEEAEDFKVRRAGTGSRKKRAVAIDEDDEDE</sequence>
<feature type="compositionally biased region" description="Acidic residues" evidence="1">
    <location>
        <begin position="473"/>
        <end position="496"/>
    </location>
</feature>
<dbReference type="VEuPathDB" id="FungiDB:BD410DRAFT_786940"/>
<feature type="compositionally biased region" description="Basic and acidic residues" evidence="1">
    <location>
        <begin position="309"/>
        <end position="338"/>
    </location>
</feature>
<feature type="compositionally biased region" description="Low complexity" evidence="1">
    <location>
        <begin position="231"/>
        <end position="246"/>
    </location>
</feature>
<dbReference type="EMBL" id="ML170169">
    <property type="protein sequence ID" value="TDL23684.1"/>
    <property type="molecule type" value="Genomic_DNA"/>
</dbReference>
<dbReference type="GO" id="GO:0032968">
    <property type="term" value="P:positive regulation of transcription elongation by RNA polymerase II"/>
    <property type="evidence" value="ECO:0007669"/>
    <property type="project" value="TreeGrafter"/>
</dbReference>
<dbReference type="STRING" id="50990.A0A4Y7Q7X3"/>
<dbReference type="InterPro" id="IPR007149">
    <property type="entry name" value="Leo1"/>
</dbReference>